<keyword evidence="1" id="KW-0812">Transmembrane</keyword>
<feature type="transmembrane region" description="Helical" evidence="1">
    <location>
        <begin position="139"/>
        <end position="160"/>
    </location>
</feature>
<dbReference type="Proteomes" id="UP001203338">
    <property type="component" value="Unassembled WGS sequence"/>
</dbReference>
<dbReference type="RefSeq" id="WP_249698466.1">
    <property type="nucleotide sequence ID" value="NZ_JAMFLX010000006.1"/>
</dbReference>
<feature type="signal peptide" evidence="2">
    <location>
        <begin position="1"/>
        <end position="23"/>
    </location>
</feature>
<keyword evidence="2" id="KW-0732">Signal</keyword>
<evidence type="ECO:0000256" key="2">
    <source>
        <dbReference type="SAM" id="SignalP"/>
    </source>
</evidence>
<keyword evidence="1" id="KW-1133">Transmembrane helix</keyword>
<comment type="caution">
    <text evidence="3">The sequence shown here is derived from an EMBL/GenBank/DDBJ whole genome shotgun (WGS) entry which is preliminary data.</text>
</comment>
<evidence type="ECO:0000313" key="4">
    <source>
        <dbReference type="Proteomes" id="UP001203338"/>
    </source>
</evidence>
<organism evidence="3 4">
    <name type="scientific">Parendozoicomonas callyspongiae</name>
    <dbReference type="NCBI Taxonomy" id="2942213"/>
    <lineage>
        <taxon>Bacteria</taxon>
        <taxon>Pseudomonadati</taxon>
        <taxon>Pseudomonadota</taxon>
        <taxon>Gammaproteobacteria</taxon>
        <taxon>Oceanospirillales</taxon>
        <taxon>Endozoicomonadaceae</taxon>
        <taxon>Parendozoicomonas</taxon>
    </lineage>
</organism>
<sequence>MTVSRLLIVLNAALLILSGVAKAEPDKTLYLQTSLYTKHFHTNKYHNDKQELISLEWFYPAKSSDLLGATTFRNSFNQRCEYLYWGRQYPLSNIQEGMRAKVTLGLLHGYKGKHQNSIPLNNFGTAPAVIPTIGYENRYFGVDVIMLGVSAVMLTVGVSLGK</sequence>
<reference evidence="3 4" key="1">
    <citation type="submission" date="2022-05" db="EMBL/GenBank/DDBJ databases">
        <authorList>
            <person name="Park J.-S."/>
        </authorList>
    </citation>
    <scope>NUCLEOTIDE SEQUENCE [LARGE SCALE GENOMIC DNA]</scope>
    <source>
        <strain evidence="3 4">2012CJ34-2</strain>
    </source>
</reference>
<keyword evidence="1" id="KW-0472">Membrane</keyword>
<feature type="chain" id="PRO_5046662644" evidence="2">
    <location>
        <begin position="24"/>
        <end position="162"/>
    </location>
</feature>
<protein>
    <submittedName>
        <fullName evidence="3">Sn-glycerol-3-phosphate transporter</fullName>
    </submittedName>
</protein>
<evidence type="ECO:0000256" key="1">
    <source>
        <dbReference type="SAM" id="Phobius"/>
    </source>
</evidence>
<evidence type="ECO:0000313" key="3">
    <source>
        <dbReference type="EMBL" id="MCL6269448.1"/>
    </source>
</evidence>
<dbReference type="EMBL" id="JAMFLX010000006">
    <property type="protein sequence ID" value="MCL6269448.1"/>
    <property type="molecule type" value="Genomic_DNA"/>
</dbReference>
<accession>A0ABT0PDI7</accession>
<name>A0ABT0PDI7_9GAMM</name>
<proteinExistence type="predicted"/>
<keyword evidence="4" id="KW-1185">Reference proteome</keyword>
<gene>
    <name evidence="3" type="ORF">M3P05_05780</name>
</gene>